<accession>A0A443JP39</accession>
<comment type="caution">
    <text evidence="1">The sequence shown here is derived from an EMBL/GenBank/DDBJ whole genome shotgun (WGS) entry which is preliminary data.</text>
</comment>
<reference evidence="1 2" key="1">
    <citation type="journal article" date="2018" name="Front. Microbiol.">
        <title>Novel Insights Into Bacterial Dimethylsulfoniopropionate Catabolism in the East China Sea.</title>
        <authorList>
            <person name="Liu J."/>
            <person name="Liu J."/>
            <person name="Zhang S.H."/>
            <person name="Liang J."/>
            <person name="Lin H."/>
            <person name="Song D."/>
            <person name="Yang G.P."/>
            <person name="Todd J.D."/>
            <person name="Zhang X.H."/>
        </authorList>
    </citation>
    <scope>NUCLEOTIDE SEQUENCE [LARGE SCALE GENOMIC DNA]</scope>
    <source>
        <strain evidence="1 2">ZYFD042</strain>
    </source>
</reference>
<name>A0A443JP39_9MICO</name>
<evidence type="ECO:0000313" key="1">
    <source>
        <dbReference type="EMBL" id="RWR22276.1"/>
    </source>
</evidence>
<dbReference type="EMBL" id="RBZY01000006">
    <property type="protein sequence ID" value="RWR22276.1"/>
    <property type="molecule type" value="Genomic_DNA"/>
</dbReference>
<gene>
    <name evidence="1" type="ORF">D8Y23_02800</name>
</gene>
<evidence type="ECO:0008006" key="3">
    <source>
        <dbReference type="Google" id="ProtNLM"/>
    </source>
</evidence>
<dbReference type="InterPro" id="IPR007739">
    <property type="entry name" value="RgpF"/>
</dbReference>
<sequence length="635" mass="71389">MERAVVFPEGGRRLVVYVVYDRRGGVDEYVVHALAGLREHAARILVVVNGKLTPEGRARLEPVSDEVLVRDNVGFDIWAHKEALEHVGARLSEFDEVVLTNDTWFGPVRPFGAVFERMDALEIDFWGMTDHSAEDWHMFTGSAGVPHHLQSFWIAVRRSMFTSERWARCWRDLPEMPGYRDAVLKHETVFTSVFRDAGFVDEVAFRSEDYGSANASLLAPVALMGDGCPLLKRRVFFHSPPFLDRHAVIGRWALEAAAAGGYPTELALSNLARNVAPKVLNADAGLMDVLGPDDAPYDPAEPLRVVVVAHIFYDEMTPEILERADTLPLPYDLVVTTPDPTRAERIRQHIARLPGERGDVSVRVVESNDGRDQSAFLVGCRDVLSSGRYDVVVKLHSKKTPQDGYNVGTHFREQQFLNLLPDRDHSSRVLGLFQREKGLGLAFPPMIHIGYPTLGRAWWANKPGFERLADEMGIRVPLDDVSPLAPYGSMFFARPEALRLLVDREWRYSDFGGADAYQDGGLAHILERMPSYAAGELGFHSRTIVAPDYAAVSHTALDFKLDEMSATIPGYAHEKIDRLRTVGYVGTGSGADFLRMYMRLNHMGVVHRLRRVMDPLRRPGRWIRAMVDVGRRSRR</sequence>
<proteinExistence type="predicted"/>
<protein>
    <recommendedName>
        <fullName evidence="3">Rhamnosyltransferase</fullName>
    </recommendedName>
</protein>
<evidence type="ECO:0000313" key="2">
    <source>
        <dbReference type="Proteomes" id="UP000285970"/>
    </source>
</evidence>
<organism evidence="1 2">
    <name type="scientific">Microbacterium enclense</name>
    <dbReference type="NCBI Taxonomy" id="993073"/>
    <lineage>
        <taxon>Bacteria</taxon>
        <taxon>Bacillati</taxon>
        <taxon>Actinomycetota</taxon>
        <taxon>Actinomycetes</taxon>
        <taxon>Micrococcales</taxon>
        <taxon>Microbacteriaceae</taxon>
        <taxon>Microbacterium</taxon>
    </lineage>
</organism>
<dbReference type="Pfam" id="PF05045">
    <property type="entry name" value="RgpF"/>
    <property type="match status" value="1"/>
</dbReference>
<dbReference type="AlphaFoldDB" id="A0A443JP39"/>
<dbReference type="OrthoDB" id="9815339at2"/>
<dbReference type="Proteomes" id="UP000285970">
    <property type="component" value="Unassembled WGS sequence"/>
</dbReference>